<keyword evidence="9" id="KW-1185">Reference proteome</keyword>
<comment type="function">
    <text evidence="1">Involved in the partitioning of the mitochondrial organelle and mitochondrial DNA (mtDNA) inheritance.</text>
</comment>
<dbReference type="InterPro" id="IPR049942">
    <property type="entry name" value="DML1/Misato"/>
</dbReference>
<feature type="domain" description="DML1/Misato tubulin" evidence="7">
    <location>
        <begin position="118"/>
        <end position="303"/>
    </location>
</feature>
<sequence length="484" mass="54919">MHEIITLQLGQRSNYLATHFWNTQESYFTYSADQESLIDHDIHFRPGIGADGTETFTPRTVIYDLKGGFGSLKKINALYEIEEPVISDGLWNGPAVVQRQAIIQQNPYQQSLEQGLEPPPLTTESVRYWSDFNRVYFHPKSVIQLNEYELNSALMPFENWFTGDELFNSLDKEHDLLDRDLRPFVEEADQMQGIQLMTGVDDAWGGFAARYMDRLRDEYGKTAVWVWGVEDSIKNVPREKQFLKLANSARSVSEIASQASLYIPMTLPSTMLPSYVTIDPKSHWHVSGLLSAAMESMTLPSRLKLHAGTRETLDQITSVLNVNGNQNIAKLRMSVDQKSVTVLNGEGHDRSGRLEIRAQSRDMRIASRERSTDALQVTAQDEVATFDIDFFPTDATEHTRGRQNTKKAHVFGQAENYRGEEDEESDKANEEDEDHERARRRAAGLPTLQKVIDVDEREALSNSLGEIAEAYEEGWDSGSDEDDD</sequence>
<dbReference type="SUPFAM" id="SSF52490">
    <property type="entry name" value="Tubulin nucleotide-binding domain-like"/>
    <property type="match status" value="1"/>
</dbReference>
<dbReference type="GO" id="GO:0007005">
    <property type="term" value="P:mitochondrion organization"/>
    <property type="evidence" value="ECO:0007669"/>
    <property type="project" value="InterPro"/>
</dbReference>
<dbReference type="EMBL" id="VNKQ01000014">
    <property type="protein sequence ID" value="KAG0646720.1"/>
    <property type="molecule type" value="Genomic_DNA"/>
</dbReference>
<dbReference type="GO" id="GO:0005739">
    <property type="term" value="C:mitochondrion"/>
    <property type="evidence" value="ECO:0007669"/>
    <property type="project" value="UniProtKB-SubCell"/>
</dbReference>
<evidence type="ECO:0000313" key="8">
    <source>
        <dbReference type="EMBL" id="KAG0646720.1"/>
    </source>
</evidence>
<dbReference type="Pfam" id="PF10644">
    <property type="entry name" value="Misat_Tub_SegII"/>
    <property type="match status" value="1"/>
</dbReference>
<dbReference type="OrthoDB" id="271881at2759"/>
<feature type="region of interest" description="Disordered" evidence="5">
    <location>
        <begin position="412"/>
        <end position="448"/>
    </location>
</feature>
<organism evidence="8 9">
    <name type="scientific">Hyphodiscus hymeniophilus</name>
    <dbReference type="NCBI Taxonomy" id="353542"/>
    <lineage>
        <taxon>Eukaryota</taxon>
        <taxon>Fungi</taxon>
        <taxon>Dikarya</taxon>
        <taxon>Ascomycota</taxon>
        <taxon>Pezizomycotina</taxon>
        <taxon>Leotiomycetes</taxon>
        <taxon>Helotiales</taxon>
        <taxon>Hyphodiscaceae</taxon>
        <taxon>Hyphodiscus</taxon>
    </lineage>
</organism>
<accession>A0A9P6VF71</accession>
<dbReference type="AlphaFoldDB" id="A0A9P6VF71"/>
<dbReference type="InterPro" id="IPR036525">
    <property type="entry name" value="Tubulin/FtsZ_GTPase_sf"/>
</dbReference>
<dbReference type="PANTHER" id="PTHR13391">
    <property type="entry name" value="MITOCHONDRIAL DISTRIBUTION REGULATOR MISATO"/>
    <property type="match status" value="1"/>
</dbReference>
<comment type="caution">
    <text evidence="8">The sequence shown here is derived from an EMBL/GenBank/DDBJ whole genome shotgun (WGS) entry which is preliminary data.</text>
</comment>
<dbReference type="Proteomes" id="UP000785200">
    <property type="component" value="Unassembled WGS sequence"/>
</dbReference>
<dbReference type="InterPro" id="IPR029209">
    <property type="entry name" value="DML1/Misato_tubulin"/>
</dbReference>
<evidence type="ECO:0000313" key="9">
    <source>
        <dbReference type="Proteomes" id="UP000785200"/>
    </source>
</evidence>
<dbReference type="Pfam" id="PF14881">
    <property type="entry name" value="Tubulin_3"/>
    <property type="match status" value="1"/>
</dbReference>
<feature type="domain" description="Misato Segment II tubulin-like" evidence="6">
    <location>
        <begin position="2"/>
        <end position="114"/>
    </location>
</feature>
<dbReference type="Gene3D" id="3.40.50.1440">
    <property type="entry name" value="Tubulin/FtsZ, GTPase domain"/>
    <property type="match status" value="1"/>
</dbReference>
<dbReference type="InterPro" id="IPR019605">
    <property type="entry name" value="Misato_II_tubulin-like"/>
</dbReference>
<protein>
    <submittedName>
        <fullName evidence="8">Dml-1</fullName>
    </submittedName>
</protein>
<feature type="compositionally biased region" description="Acidic residues" evidence="5">
    <location>
        <begin position="420"/>
        <end position="434"/>
    </location>
</feature>
<evidence type="ECO:0000259" key="7">
    <source>
        <dbReference type="Pfam" id="PF14881"/>
    </source>
</evidence>
<proteinExistence type="inferred from homology"/>
<evidence type="ECO:0000256" key="4">
    <source>
        <dbReference type="ARBA" id="ARBA00023128"/>
    </source>
</evidence>
<dbReference type="PANTHER" id="PTHR13391:SF0">
    <property type="entry name" value="PROTEIN MISATO HOMOLOG 1"/>
    <property type="match status" value="1"/>
</dbReference>
<reference evidence="8" key="1">
    <citation type="submission" date="2019-07" db="EMBL/GenBank/DDBJ databases">
        <title>Hyphodiscus hymeniophilus genome sequencing and assembly.</title>
        <authorList>
            <person name="Kramer G."/>
            <person name="Nodwell J."/>
        </authorList>
    </citation>
    <scope>NUCLEOTIDE SEQUENCE</scope>
    <source>
        <strain evidence="8">ATCC 34498</strain>
    </source>
</reference>
<evidence type="ECO:0000256" key="3">
    <source>
        <dbReference type="ARBA" id="ARBA00008507"/>
    </source>
</evidence>
<name>A0A9P6VF71_9HELO</name>
<comment type="subcellular location">
    <subcellularLocation>
        <location evidence="2">Mitochondrion</location>
    </subcellularLocation>
</comment>
<evidence type="ECO:0000259" key="6">
    <source>
        <dbReference type="Pfam" id="PF10644"/>
    </source>
</evidence>
<evidence type="ECO:0000256" key="1">
    <source>
        <dbReference type="ARBA" id="ARBA00003757"/>
    </source>
</evidence>
<evidence type="ECO:0000256" key="2">
    <source>
        <dbReference type="ARBA" id="ARBA00004173"/>
    </source>
</evidence>
<comment type="similarity">
    <text evidence="3">Belongs to the misato family.</text>
</comment>
<gene>
    <name evidence="8" type="ORF">D0Z07_6236</name>
</gene>
<keyword evidence="4" id="KW-0496">Mitochondrion</keyword>
<dbReference type="CDD" id="cd06060">
    <property type="entry name" value="misato"/>
    <property type="match status" value="1"/>
</dbReference>
<evidence type="ECO:0000256" key="5">
    <source>
        <dbReference type="SAM" id="MobiDB-lite"/>
    </source>
</evidence>